<dbReference type="EMBL" id="GG692432">
    <property type="protein sequence ID" value="EER38016.1"/>
    <property type="molecule type" value="Genomic_DNA"/>
</dbReference>
<reference evidence="3" key="1">
    <citation type="submission" date="2009-05" db="EMBL/GenBank/DDBJ databases">
        <title>The genome sequence of Ajellomyces capsulatus strain H143.</title>
        <authorList>
            <person name="Champion M."/>
            <person name="Cuomo C.A."/>
            <person name="Ma L.-J."/>
            <person name="Henn M.R."/>
            <person name="Sil A."/>
            <person name="Goldman B."/>
            <person name="Young S.K."/>
            <person name="Kodira C.D."/>
            <person name="Zeng Q."/>
            <person name="Koehrsen M."/>
            <person name="Alvarado L."/>
            <person name="Berlin A.M."/>
            <person name="Borenstein D."/>
            <person name="Chen Z."/>
            <person name="Engels R."/>
            <person name="Freedman E."/>
            <person name="Gellesch M."/>
            <person name="Goldberg J."/>
            <person name="Griggs A."/>
            <person name="Gujja S."/>
            <person name="Heiman D.I."/>
            <person name="Hepburn T.A."/>
            <person name="Howarth C."/>
            <person name="Jen D."/>
            <person name="Larson L."/>
            <person name="Lewis B."/>
            <person name="Mehta T."/>
            <person name="Park D."/>
            <person name="Pearson M."/>
            <person name="Roberts A."/>
            <person name="Saif S."/>
            <person name="Shea T.D."/>
            <person name="Shenoy N."/>
            <person name="Sisk P."/>
            <person name="Stolte C."/>
            <person name="Sykes S."/>
            <person name="Walk T."/>
            <person name="White J."/>
            <person name="Yandava C."/>
            <person name="Klein B."/>
            <person name="McEwen J.G."/>
            <person name="Puccia R."/>
            <person name="Goldman G.H."/>
            <person name="Felipe M.S."/>
            <person name="Nino-Vega G."/>
            <person name="San-Blas G."/>
            <person name="Taylor J.W."/>
            <person name="Mendoza L."/>
            <person name="Galagan J.E."/>
            <person name="Nusbaum C."/>
            <person name="Birren B.W."/>
        </authorList>
    </citation>
    <scope>NUCLEOTIDE SEQUENCE [LARGE SCALE GENOMIC DNA]</scope>
    <source>
        <strain evidence="3">H143</strain>
    </source>
</reference>
<feature type="region of interest" description="Disordered" evidence="1">
    <location>
        <begin position="98"/>
        <end position="128"/>
    </location>
</feature>
<accession>C6HNH0</accession>
<evidence type="ECO:0000313" key="2">
    <source>
        <dbReference type="EMBL" id="EER38016.1"/>
    </source>
</evidence>
<dbReference type="VEuPathDB" id="FungiDB:HCDG_07751"/>
<evidence type="ECO:0000313" key="3">
    <source>
        <dbReference type="Proteomes" id="UP000002624"/>
    </source>
</evidence>
<protein>
    <submittedName>
        <fullName evidence="2">Uncharacterized protein</fullName>
    </submittedName>
</protein>
<sequence>MQQQRQPYDRICTKWRICTRGPNPWIQLMLMAQLLEGLQKEDKDAGVLEDCGPPPSLGYTIDGCRHWRFCKAGSAYFKVVVYTYYPILDRHPDLGALETAVRSSPPPPFNSAGPICASPGRTPPSPGL</sequence>
<evidence type="ECO:0000256" key="1">
    <source>
        <dbReference type="SAM" id="MobiDB-lite"/>
    </source>
</evidence>
<dbReference type="HOGENOM" id="CLU_1958960_0_0_1"/>
<organism evidence="2 3">
    <name type="scientific">Ajellomyces capsulatus (strain H143)</name>
    <name type="common">Darling's disease fungus</name>
    <name type="synonym">Histoplasma capsulatum</name>
    <dbReference type="NCBI Taxonomy" id="544712"/>
    <lineage>
        <taxon>Eukaryota</taxon>
        <taxon>Fungi</taxon>
        <taxon>Dikarya</taxon>
        <taxon>Ascomycota</taxon>
        <taxon>Pezizomycotina</taxon>
        <taxon>Eurotiomycetes</taxon>
        <taxon>Eurotiomycetidae</taxon>
        <taxon>Onygenales</taxon>
        <taxon>Ajellomycetaceae</taxon>
        <taxon>Histoplasma</taxon>
    </lineage>
</organism>
<dbReference type="Proteomes" id="UP000002624">
    <property type="component" value="Unassembled WGS sequence"/>
</dbReference>
<name>C6HNH0_AJECH</name>
<proteinExistence type="predicted"/>
<gene>
    <name evidence="2" type="ORF">HCDG_07751</name>
</gene>
<dbReference type="AlphaFoldDB" id="C6HNH0"/>